<comment type="caution">
    <text evidence="11">The sequence shown here is derived from an EMBL/GenBank/DDBJ whole genome shotgun (WGS) entry which is preliminary data.</text>
</comment>
<keyword evidence="12" id="KW-1185">Reference proteome</keyword>
<evidence type="ECO:0000313" key="12">
    <source>
        <dbReference type="Proteomes" id="UP000186308"/>
    </source>
</evidence>
<organism evidence="11 12">
    <name type="scientific">Acidiphilium rubrum</name>
    <dbReference type="NCBI Taxonomy" id="526"/>
    <lineage>
        <taxon>Bacteria</taxon>
        <taxon>Pseudomonadati</taxon>
        <taxon>Pseudomonadota</taxon>
        <taxon>Alphaproteobacteria</taxon>
        <taxon>Acetobacterales</taxon>
        <taxon>Acidocellaceae</taxon>
        <taxon>Acidiphilium</taxon>
    </lineage>
</organism>
<evidence type="ECO:0000256" key="9">
    <source>
        <dbReference type="RuleBase" id="RU361205"/>
    </source>
</evidence>
<keyword evidence="6 9" id="KW-0479">Metal-binding</keyword>
<evidence type="ECO:0000256" key="2">
    <source>
        <dbReference type="ARBA" id="ARBA00001946"/>
    </source>
</evidence>
<dbReference type="SUPFAM" id="SSF51717">
    <property type="entry name" value="Dihydropteroate synthetase-like"/>
    <property type="match status" value="1"/>
</dbReference>
<name>A0A8G2CM65_ACIRU</name>
<comment type="catalytic activity">
    <reaction evidence="1">
        <text>(7,8-dihydropterin-6-yl)methyl diphosphate + 4-aminobenzoate = 7,8-dihydropteroate + diphosphate</text>
        <dbReference type="Rhea" id="RHEA:19949"/>
        <dbReference type="ChEBI" id="CHEBI:17836"/>
        <dbReference type="ChEBI" id="CHEBI:17839"/>
        <dbReference type="ChEBI" id="CHEBI:33019"/>
        <dbReference type="ChEBI" id="CHEBI:72950"/>
        <dbReference type="EC" id="2.5.1.15"/>
    </reaction>
</comment>
<dbReference type="GO" id="GO:0046656">
    <property type="term" value="P:folic acid biosynthetic process"/>
    <property type="evidence" value="ECO:0007669"/>
    <property type="project" value="UniProtKB-KW"/>
</dbReference>
<reference evidence="11 12" key="1">
    <citation type="submission" date="2017-01" db="EMBL/GenBank/DDBJ databases">
        <authorList>
            <person name="Varghese N."/>
            <person name="Submissions S."/>
        </authorList>
    </citation>
    <scope>NUCLEOTIDE SEQUENCE [LARGE SCALE GENOMIC DNA]</scope>
    <source>
        <strain evidence="11 12">ATCC 35905</strain>
    </source>
</reference>
<proteinExistence type="inferred from homology"/>
<dbReference type="PROSITE" id="PS00792">
    <property type="entry name" value="DHPS_1"/>
    <property type="match status" value="1"/>
</dbReference>
<comment type="similarity">
    <text evidence="9">Belongs to the DHPS family.</text>
</comment>
<dbReference type="InterPro" id="IPR045031">
    <property type="entry name" value="DHP_synth-like"/>
</dbReference>
<accession>A0A8G2CM65</accession>
<dbReference type="GO" id="GO:0046872">
    <property type="term" value="F:metal ion binding"/>
    <property type="evidence" value="ECO:0007669"/>
    <property type="project" value="UniProtKB-KW"/>
</dbReference>
<keyword evidence="7 9" id="KW-0460">Magnesium</keyword>
<dbReference type="NCBIfam" id="TIGR01496">
    <property type="entry name" value="DHPS"/>
    <property type="match status" value="1"/>
</dbReference>
<dbReference type="GO" id="GO:0004156">
    <property type="term" value="F:dihydropteroate synthase activity"/>
    <property type="evidence" value="ECO:0007669"/>
    <property type="project" value="UniProtKB-EC"/>
</dbReference>
<evidence type="ECO:0000256" key="1">
    <source>
        <dbReference type="ARBA" id="ARBA00000012"/>
    </source>
</evidence>
<dbReference type="PANTHER" id="PTHR20941:SF1">
    <property type="entry name" value="FOLIC ACID SYNTHESIS PROTEIN FOL1"/>
    <property type="match status" value="1"/>
</dbReference>
<dbReference type="PANTHER" id="PTHR20941">
    <property type="entry name" value="FOLATE SYNTHESIS PROTEINS"/>
    <property type="match status" value="1"/>
</dbReference>
<dbReference type="EC" id="2.5.1.15" evidence="4 9"/>
<evidence type="ECO:0000256" key="4">
    <source>
        <dbReference type="ARBA" id="ARBA00012458"/>
    </source>
</evidence>
<comment type="cofactor">
    <cofactor evidence="2 9">
        <name>Mg(2+)</name>
        <dbReference type="ChEBI" id="CHEBI:18420"/>
    </cofactor>
</comment>
<comment type="pathway">
    <text evidence="3 9">Cofactor biosynthesis; tetrahydrofolate biosynthesis; 7,8-dihydrofolate from 2-amino-4-hydroxy-6-hydroxymethyl-7,8-dihydropteridine diphosphate and 4-aminobenzoate: step 1/2.</text>
</comment>
<dbReference type="PROSITE" id="PS50972">
    <property type="entry name" value="PTERIN_BINDING"/>
    <property type="match status" value="1"/>
</dbReference>
<dbReference type="UniPathway" id="UPA00077">
    <property type="reaction ID" value="UER00156"/>
</dbReference>
<evidence type="ECO:0000313" key="11">
    <source>
        <dbReference type="EMBL" id="SIR17704.1"/>
    </source>
</evidence>
<evidence type="ECO:0000256" key="7">
    <source>
        <dbReference type="ARBA" id="ARBA00022842"/>
    </source>
</evidence>
<evidence type="ECO:0000256" key="5">
    <source>
        <dbReference type="ARBA" id="ARBA00022679"/>
    </source>
</evidence>
<dbReference type="OrthoDB" id="9811744at2"/>
<dbReference type="PROSITE" id="PS00793">
    <property type="entry name" value="DHPS_2"/>
    <property type="match status" value="1"/>
</dbReference>
<dbReference type="Gene3D" id="3.20.20.20">
    <property type="entry name" value="Dihydropteroate synthase-like"/>
    <property type="match status" value="1"/>
</dbReference>
<sequence length="282" mass="28917">MPDHPTQSPIPHWAGLPLTAPLVMGILNLTPDSFSDGGAHPDPAAAIAHGLAMRASGAAIIDIGGESTRPGATPVPPDIEAARIIPIIRALAEAGVVVSVDTRNAPTMAAALDAGAAIINDVSALRHDERSAKLLAERGGPVILMHMRGTPATMNCQAHYADLLTEVTDELAARRDAAIAAGIAPAAIALDPGFGFAKIAHQNITLLRGLDRLCALGHPILVGVSRKRFIGDIAQVAEPAARDPASLAAALFAARHGAAILRVHDVAGTVQALRVSQALEPA</sequence>
<dbReference type="Pfam" id="PF00809">
    <property type="entry name" value="Pterin_bind"/>
    <property type="match status" value="1"/>
</dbReference>
<keyword evidence="8 9" id="KW-0289">Folate biosynthesis</keyword>
<keyword evidence="5 9" id="KW-0808">Transferase</keyword>
<dbReference type="AlphaFoldDB" id="A0A8G2CM65"/>
<dbReference type="CDD" id="cd00739">
    <property type="entry name" value="DHPS"/>
    <property type="match status" value="1"/>
</dbReference>
<dbReference type="InterPro" id="IPR011005">
    <property type="entry name" value="Dihydropteroate_synth-like_sf"/>
</dbReference>
<dbReference type="GO" id="GO:0046654">
    <property type="term" value="P:tetrahydrofolate biosynthetic process"/>
    <property type="evidence" value="ECO:0007669"/>
    <property type="project" value="UniProtKB-UniPathway"/>
</dbReference>
<dbReference type="Proteomes" id="UP000186308">
    <property type="component" value="Unassembled WGS sequence"/>
</dbReference>
<evidence type="ECO:0000256" key="6">
    <source>
        <dbReference type="ARBA" id="ARBA00022723"/>
    </source>
</evidence>
<protein>
    <recommendedName>
        <fullName evidence="4 9">Dihydropteroate synthase</fullName>
        <shortName evidence="9">DHPS</shortName>
        <ecNumber evidence="4 9">2.5.1.15</ecNumber>
    </recommendedName>
    <alternativeName>
        <fullName evidence="9">Dihydropteroate pyrophosphorylase</fullName>
    </alternativeName>
</protein>
<dbReference type="InterPro" id="IPR006390">
    <property type="entry name" value="DHP_synth_dom"/>
</dbReference>
<dbReference type="EMBL" id="FTNE01000018">
    <property type="protein sequence ID" value="SIR17704.1"/>
    <property type="molecule type" value="Genomic_DNA"/>
</dbReference>
<dbReference type="InterPro" id="IPR000489">
    <property type="entry name" value="Pterin-binding_dom"/>
</dbReference>
<dbReference type="GO" id="GO:0005829">
    <property type="term" value="C:cytosol"/>
    <property type="evidence" value="ECO:0007669"/>
    <property type="project" value="TreeGrafter"/>
</dbReference>
<evidence type="ECO:0000259" key="10">
    <source>
        <dbReference type="PROSITE" id="PS50972"/>
    </source>
</evidence>
<gene>
    <name evidence="11" type="ORF">SAMN05421828_1187</name>
</gene>
<evidence type="ECO:0000256" key="3">
    <source>
        <dbReference type="ARBA" id="ARBA00004763"/>
    </source>
</evidence>
<dbReference type="RefSeq" id="WP_051657649.1">
    <property type="nucleotide sequence ID" value="NZ_FTNE01000018.1"/>
</dbReference>
<comment type="function">
    <text evidence="9">Catalyzes the condensation of para-aminobenzoate (pABA) with 6-hydroxymethyl-7,8-dihydropterin diphosphate (DHPt-PP) to form 7,8-dihydropteroate (H2Pte), the immediate precursor of folate derivatives.</text>
</comment>
<evidence type="ECO:0000256" key="8">
    <source>
        <dbReference type="ARBA" id="ARBA00022909"/>
    </source>
</evidence>
<feature type="domain" description="Pterin-binding" evidence="10">
    <location>
        <begin position="21"/>
        <end position="274"/>
    </location>
</feature>